<keyword evidence="1" id="KW-0472">Membrane</keyword>
<feature type="transmembrane region" description="Helical" evidence="1">
    <location>
        <begin position="336"/>
        <end position="358"/>
    </location>
</feature>
<gene>
    <name evidence="3" type="ORF">IV203_027605</name>
</gene>
<feature type="transmembrane region" description="Helical" evidence="1">
    <location>
        <begin position="174"/>
        <end position="196"/>
    </location>
</feature>
<dbReference type="Pfam" id="PF00173">
    <property type="entry name" value="Cyt-b5"/>
    <property type="match status" value="1"/>
</dbReference>
<feature type="transmembrane region" description="Helical" evidence="1">
    <location>
        <begin position="364"/>
        <end position="383"/>
    </location>
</feature>
<evidence type="ECO:0000313" key="3">
    <source>
        <dbReference type="EMBL" id="KAG7369859.1"/>
    </source>
</evidence>
<dbReference type="InterPro" id="IPR005804">
    <property type="entry name" value="FA_desaturase_dom"/>
</dbReference>
<name>A0A9K3LWM5_9STRA</name>
<dbReference type="GO" id="GO:0016020">
    <property type="term" value="C:membrane"/>
    <property type="evidence" value="ECO:0007669"/>
    <property type="project" value="TreeGrafter"/>
</dbReference>
<feature type="transmembrane region" description="Helical" evidence="1">
    <location>
        <begin position="311"/>
        <end position="329"/>
    </location>
</feature>
<keyword evidence="1" id="KW-0812">Transmembrane</keyword>
<dbReference type="InterPro" id="IPR001199">
    <property type="entry name" value="Cyt_B5-like_heme/steroid-bd"/>
</dbReference>
<keyword evidence="1" id="KW-1133">Transmembrane helix</keyword>
<dbReference type="GO" id="GO:0006629">
    <property type="term" value="P:lipid metabolic process"/>
    <property type="evidence" value="ECO:0007669"/>
    <property type="project" value="InterPro"/>
</dbReference>
<evidence type="ECO:0000313" key="4">
    <source>
        <dbReference type="Proteomes" id="UP000693970"/>
    </source>
</evidence>
<sequence length="496" mass="55312">MCRGGNATTSRSSDEAAAASLIRKAEVGEASLTCASDILNSDGTRLPLCHPKSDYTQGKASNGVRITGSLRLKQEPNIEAQCIIGIQGTWYDVTKFAAHHPGGDIIYEFHQKDATAQFLAYHDSQLLKKRIKLPTRGTYQFDAKAPGGSTLQAAWMDLNEKFEREGRYTTPISFLWSRVTVLMIAFAGVVCLIQLYNATKSYCAFLAAATCMAALWQQSGFLMHDTMHNHIFHDSKKDHVLGFLFGNVLLGASGQWWRDEHNEHHVFTNTVVAGVGPADPQMVEDVWIQDKLLIPFSIDAIRDFVLEYQQYYFVPILVLVGLLPVKVDAIVNTGRYVTDICGLALHITWVGGLLWLLPTGMERVVFYALSNCIAGCLGIQLLVSHHAKQWAEKEDTKEVGAWAEHQIAAVIDITCPTWLDWFHGGLHIHSVHHLFPRMCRCHYREVYDDILSMCEKHGSPVDQSGWIETIARCVQKLSTIKDSAKGINGRNKTKVA</sequence>
<dbReference type="InterPro" id="IPR012171">
    <property type="entry name" value="Fatty_acid_desaturase"/>
</dbReference>
<evidence type="ECO:0000256" key="1">
    <source>
        <dbReference type="SAM" id="Phobius"/>
    </source>
</evidence>
<dbReference type="AlphaFoldDB" id="A0A9K3LWM5"/>
<feature type="transmembrane region" description="Helical" evidence="1">
    <location>
        <begin position="240"/>
        <end position="257"/>
    </location>
</feature>
<dbReference type="Pfam" id="PF00487">
    <property type="entry name" value="FA_desaturase"/>
    <property type="match status" value="1"/>
</dbReference>
<dbReference type="EMBL" id="JAGRRH010000005">
    <property type="protein sequence ID" value="KAG7369859.1"/>
    <property type="molecule type" value="Genomic_DNA"/>
</dbReference>
<evidence type="ECO:0000259" key="2">
    <source>
        <dbReference type="SMART" id="SM01117"/>
    </source>
</evidence>
<feature type="transmembrane region" description="Helical" evidence="1">
    <location>
        <begin position="202"/>
        <end position="219"/>
    </location>
</feature>
<comment type="caution">
    <text evidence="3">The sequence shown here is derived from an EMBL/GenBank/DDBJ whole genome shotgun (WGS) entry which is preliminary data.</text>
</comment>
<dbReference type="PANTHER" id="PTHR19353:SF82">
    <property type="entry name" value="CYTOCHROME B5 HEME-BINDING DOMAIN-CONTAINING PROTEIN"/>
    <property type="match status" value="1"/>
</dbReference>
<feature type="domain" description="Cytochrome b5 heme-binding" evidence="2">
    <location>
        <begin position="66"/>
        <end position="140"/>
    </location>
</feature>
<dbReference type="PANTHER" id="PTHR19353">
    <property type="entry name" value="FATTY ACID DESATURASE 2"/>
    <property type="match status" value="1"/>
</dbReference>
<dbReference type="CDD" id="cd03506">
    <property type="entry name" value="Delta6-FADS-like"/>
    <property type="match status" value="1"/>
</dbReference>
<organism evidence="3 4">
    <name type="scientific">Nitzschia inconspicua</name>
    <dbReference type="NCBI Taxonomy" id="303405"/>
    <lineage>
        <taxon>Eukaryota</taxon>
        <taxon>Sar</taxon>
        <taxon>Stramenopiles</taxon>
        <taxon>Ochrophyta</taxon>
        <taxon>Bacillariophyta</taxon>
        <taxon>Bacillariophyceae</taxon>
        <taxon>Bacillariophycidae</taxon>
        <taxon>Bacillariales</taxon>
        <taxon>Bacillariaceae</taxon>
        <taxon>Nitzschia</taxon>
    </lineage>
</organism>
<reference evidence="3" key="1">
    <citation type="journal article" date="2021" name="Sci. Rep.">
        <title>Diploid genomic architecture of Nitzschia inconspicua, an elite biomass production diatom.</title>
        <authorList>
            <person name="Oliver A."/>
            <person name="Podell S."/>
            <person name="Pinowska A."/>
            <person name="Traller J.C."/>
            <person name="Smith S.R."/>
            <person name="McClure R."/>
            <person name="Beliaev A."/>
            <person name="Bohutskyi P."/>
            <person name="Hill E.A."/>
            <person name="Rabines A."/>
            <person name="Zheng H."/>
            <person name="Allen L.Z."/>
            <person name="Kuo A."/>
            <person name="Grigoriev I.V."/>
            <person name="Allen A.E."/>
            <person name="Hazlebeck D."/>
            <person name="Allen E.E."/>
        </authorList>
    </citation>
    <scope>NUCLEOTIDE SEQUENCE</scope>
    <source>
        <strain evidence="3">Hildebrandi</strain>
    </source>
</reference>
<protein>
    <submittedName>
        <fullName evidence="3">Fatty acid desaturase</fullName>
    </submittedName>
</protein>
<keyword evidence="4" id="KW-1185">Reference proteome</keyword>
<accession>A0A9K3LWM5</accession>
<dbReference type="SMART" id="SM01117">
    <property type="entry name" value="Cyt-b5"/>
    <property type="match status" value="1"/>
</dbReference>
<dbReference type="Proteomes" id="UP000693970">
    <property type="component" value="Unassembled WGS sequence"/>
</dbReference>
<proteinExistence type="predicted"/>
<dbReference type="OrthoDB" id="260091at2759"/>
<dbReference type="GO" id="GO:0016717">
    <property type="term" value="F:oxidoreductase activity, acting on paired donors, with oxidation of a pair of donors resulting in the reduction of molecular oxygen to two molecules of water"/>
    <property type="evidence" value="ECO:0007669"/>
    <property type="project" value="TreeGrafter"/>
</dbReference>
<reference evidence="3" key="2">
    <citation type="submission" date="2021-04" db="EMBL/GenBank/DDBJ databases">
        <authorList>
            <person name="Podell S."/>
        </authorList>
    </citation>
    <scope>NUCLEOTIDE SEQUENCE</scope>
    <source>
        <strain evidence="3">Hildebrandi</strain>
    </source>
</reference>
<dbReference type="PIRSF" id="PIRSF015921">
    <property type="entry name" value="FA_sphinglp_des"/>
    <property type="match status" value="1"/>
</dbReference>